<keyword evidence="7 8" id="KW-1015">Disulfide bond</keyword>
<dbReference type="Gene3D" id="3.40.390.10">
    <property type="entry name" value="Collagenase (Catalytic Domain)"/>
    <property type="match status" value="1"/>
</dbReference>
<dbReference type="CDD" id="cd00037">
    <property type="entry name" value="CLECT"/>
    <property type="match status" value="1"/>
</dbReference>
<organism evidence="16 17">
    <name type="scientific">Batillaria attramentaria</name>
    <dbReference type="NCBI Taxonomy" id="370345"/>
    <lineage>
        <taxon>Eukaryota</taxon>
        <taxon>Metazoa</taxon>
        <taxon>Spiralia</taxon>
        <taxon>Lophotrochozoa</taxon>
        <taxon>Mollusca</taxon>
        <taxon>Gastropoda</taxon>
        <taxon>Caenogastropoda</taxon>
        <taxon>Sorbeoconcha</taxon>
        <taxon>Cerithioidea</taxon>
        <taxon>Batillariidae</taxon>
        <taxon>Batillaria</taxon>
    </lineage>
</organism>
<dbReference type="Gene3D" id="3.10.100.10">
    <property type="entry name" value="Mannose-Binding Protein A, subunit A"/>
    <property type="match status" value="3"/>
</dbReference>
<evidence type="ECO:0000259" key="14">
    <source>
        <dbReference type="PROSITE" id="PS50070"/>
    </source>
</evidence>
<dbReference type="Pfam" id="PF00059">
    <property type="entry name" value="Lectin_C"/>
    <property type="match status" value="1"/>
</dbReference>
<dbReference type="SUPFAM" id="SSF49854">
    <property type="entry name" value="Spermadhesin, CUB domain"/>
    <property type="match status" value="1"/>
</dbReference>
<feature type="binding site" evidence="9">
    <location>
        <position position="277"/>
    </location>
    <ligand>
        <name>Zn(2+)</name>
        <dbReference type="ChEBI" id="CHEBI:29105"/>
        <note>catalytic</note>
    </ligand>
</feature>
<dbReference type="InterPro" id="IPR000859">
    <property type="entry name" value="CUB_dom"/>
</dbReference>
<evidence type="ECO:0000256" key="3">
    <source>
        <dbReference type="ARBA" id="ARBA00022723"/>
    </source>
</evidence>
<keyword evidence="2 9" id="KW-0645">Protease</keyword>
<accession>A0ABD0JES2</accession>
<name>A0ABD0JES2_9CAEN</name>
<dbReference type="InterPro" id="IPR038178">
    <property type="entry name" value="Kringle_sf"/>
</dbReference>
<dbReference type="PANTHER" id="PTHR10127:SF780">
    <property type="entry name" value="METALLOENDOPEPTIDASE"/>
    <property type="match status" value="1"/>
</dbReference>
<evidence type="ECO:0000256" key="4">
    <source>
        <dbReference type="ARBA" id="ARBA00022801"/>
    </source>
</evidence>
<dbReference type="PROSITE" id="PS51864">
    <property type="entry name" value="ASTACIN"/>
    <property type="match status" value="1"/>
</dbReference>
<dbReference type="SMART" id="SM00042">
    <property type="entry name" value="CUB"/>
    <property type="match status" value="1"/>
</dbReference>
<dbReference type="PRINTS" id="PR00480">
    <property type="entry name" value="ASTACIN"/>
</dbReference>
<evidence type="ECO:0000256" key="7">
    <source>
        <dbReference type="ARBA" id="ARBA00023157"/>
    </source>
</evidence>
<dbReference type="AlphaFoldDB" id="A0ABD0JES2"/>
<dbReference type="Pfam" id="PF01400">
    <property type="entry name" value="Astacin"/>
    <property type="match status" value="1"/>
</dbReference>
<dbReference type="SMART" id="SM00235">
    <property type="entry name" value="ZnMc"/>
    <property type="match status" value="1"/>
</dbReference>
<dbReference type="PANTHER" id="PTHR10127">
    <property type="entry name" value="DISCOIDIN, CUB, EGF, LAMININ , AND ZINC METALLOPROTEASE DOMAIN CONTAINING"/>
    <property type="match status" value="1"/>
</dbReference>
<feature type="domain" description="Kringle" evidence="14">
    <location>
        <begin position="741"/>
        <end position="814"/>
    </location>
</feature>
<dbReference type="Pfam" id="PF00051">
    <property type="entry name" value="Kringle"/>
    <property type="match status" value="1"/>
</dbReference>
<feature type="region of interest" description="Disordered" evidence="11">
    <location>
        <begin position="148"/>
        <end position="170"/>
    </location>
</feature>
<comment type="caution">
    <text evidence="8">Lacks conserved residue(s) required for the propagation of feature annotation.</text>
</comment>
<dbReference type="EC" id="3.4.24.-" evidence="10"/>
<dbReference type="PRINTS" id="PR00018">
    <property type="entry name" value="KRINGLE"/>
</dbReference>
<dbReference type="EMBL" id="JACVVK020000469">
    <property type="protein sequence ID" value="KAK7473453.1"/>
    <property type="molecule type" value="Genomic_DNA"/>
</dbReference>
<evidence type="ECO:0000256" key="11">
    <source>
        <dbReference type="SAM" id="MobiDB-lite"/>
    </source>
</evidence>
<evidence type="ECO:0000259" key="13">
    <source>
        <dbReference type="PROSITE" id="PS50041"/>
    </source>
</evidence>
<dbReference type="Pfam" id="PF16977">
    <property type="entry name" value="ApeC"/>
    <property type="match status" value="1"/>
</dbReference>
<feature type="domain" description="C-type lectin" evidence="13">
    <location>
        <begin position="1058"/>
        <end position="1174"/>
    </location>
</feature>
<dbReference type="InterPro" id="IPR018056">
    <property type="entry name" value="Kringle_CS"/>
</dbReference>
<feature type="binding site" evidence="9">
    <location>
        <position position="267"/>
    </location>
    <ligand>
        <name>Zn(2+)</name>
        <dbReference type="ChEBI" id="CHEBI:29105"/>
        <note>catalytic</note>
    </ligand>
</feature>
<dbReference type="InterPro" id="IPR000001">
    <property type="entry name" value="Kringle"/>
</dbReference>
<evidence type="ECO:0000259" key="12">
    <source>
        <dbReference type="PROSITE" id="PS01180"/>
    </source>
</evidence>
<evidence type="ECO:0000256" key="10">
    <source>
        <dbReference type="RuleBase" id="RU361183"/>
    </source>
</evidence>
<evidence type="ECO:0000313" key="17">
    <source>
        <dbReference type="Proteomes" id="UP001519460"/>
    </source>
</evidence>
<feature type="compositionally biased region" description="Basic residues" evidence="11">
    <location>
        <begin position="151"/>
        <end position="170"/>
    </location>
</feature>
<reference evidence="16 17" key="1">
    <citation type="journal article" date="2023" name="Sci. Data">
        <title>Genome assembly of the Korean intertidal mud-creeper Batillaria attramentaria.</title>
        <authorList>
            <person name="Patra A.K."/>
            <person name="Ho P.T."/>
            <person name="Jun S."/>
            <person name="Lee S.J."/>
            <person name="Kim Y."/>
            <person name="Won Y.J."/>
        </authorList>
    </citation>
    <scope>NUCLEOTIDE SEQUENCE [LARGE SCALE GENOMIC DNA]</scope>
    <source>
        <strain evidence="16">Wonlab-2016</strain>
    </source>
</reference>
<dbReference type="InterPro" id="IPR013806">
    <property type="entry name" value="Kringle-like"/>
</dbReference>
<dbReference type="PROSITE" id="PS50070">
    <property type="entry name" value="KRINGLE_2"/>
    <property type="match status" value="1"/>
</dbReference>
<dbReference type="InterPro" id="IPR031569">
    <property type="entry name" value="ApeC"/>
</dbReference>
<dbReference type="SMART" id="SM00130">
    <property type="entry name" value="KR"/>
    <property type="match status" value="1"/>
</dbReference>
<dbReference type="GO" id="GO:0008270">
    <property type="term" value="F:zinc ion binding"/>
    <property type="evidence" value="ECO:0007669"/>
    <property type="project" value="UniProtKB-UniRule"/>
</dbReference>
<keyword evidence="3 9" id="KW-0479">Metal-binding</keyword>
<evidence type="ECO:0000256" key="9">
    <source>
        <dbReference type="PROSITE-ProRule" id="PRU01211"/>
    </source>
</evidence>
<evidence type="ECO:0000256" key="1">
    <source>
        <dbReference type="ARBA" id="ARBA00022572"/>
    </source>
</evidence>
<dbReference type="InterPro" id="IPR001304">
    <property type="entry name" value="C-type_lectin-like"/>
</dbReference>
<dbReference type="PROSITE" id="PS01180">
    <property type="entry name" value="CUB"/>
    <property type="match status" value="1"/>
</dbReference>
<feature type="binding site" evidence="9">
    <location>
        <position position="271"/>
    </location>
    <ligand>
        <name>Zn(2+)</name>
        <dbReference type="ChEBI" id="CHEBI:29105"/>
        <note>catalytic</note>
    </ligand>
</feature>
<evidence type="ECO:0000256" key="5">
    <source>
        <dbReference type="ARBA" id="ARBA00022833"/>
    </source>
</evidence>
<comment type="cofactor">
    <cofactor evidence="9 10">
        <name>Zn(2+)</name>
        <dbReference type="ChEBI" id="CHEBI:29105"/>
    </cofactor>
    <text evidence="9 10">Binds 1 zinc ion per subunit.</text>
</comment>
<dbReference type="InterPro" id="IPR016186">
    <property type="entry name" value="C-type_lectin-like/link_sf"/>
</dbReference>
<feature type="domain" description="C-type lectin" evidence="13">
    <location>
        <begin position="908"/>
        <end position="989"/>
    </location>
</feature>
<feature type="domain" description="CUB" evidence="12">
    <location>
        <begin position="615"/>
        <end position="729"/>
    </location>
</feature>
<dbReference type="Gene3D" id="2.40.20.10">
    <property type="entry name" value="Plasminogen Kringle 4"/>
    <property type="match status" value="1"/>
</dbReference>
<dbReference type="SMART" id="SM00034">
    <property type="entry name" value="CLECT"/>
    <property type="match status" value="2"/>
</dbReference>
<evidence type="ECO:0000256" key="8">
    <source>
        <dbReference type="PROSITE-ProRule" id="PRU00121"/>
    </source>
</evidence>
<dbReference type="GO" id="GO:0006508">
    <property type="term" value="P:proteolysis"/>
    <property type="evidence" value="ECO:0007669"/>
    <property type="project" value="UniProtKB-KW"/>
</dbReference>
<keyword evidence="1 8" id="KW-0420">Kringle</keyword>
<keyword evidence="5 9" id="KW-0862">Zinc</keyword>
<comment type="caution">
    <text evidence="16">The sequence shown here is derived from an EMBL/GenBank/DDBJ whole genome shotgun (WGS) entry which is preliminary data.</text>
</comment>
<proteinExistence type="predicted"/>
<dbReference type="Pfam" id="PF00431">
    <property type="entry name" value="CUB"/>
    <property type="match status" value="1"/>
</dbReference>
<feature type="active site" evidence="9">
    <location>
        <position position="268"/>
    </location>
</feature>
<dbReference type="InterPro" id="IPR001506">
    <property type="entry name" value="Peptidase_M12A"/>
</dbReference>
<dbReference type="InterPro" id="IPR006026">
    <property type="entry name" value="Peptidase_Metallo"/>
</dbReference>
<dbReference type="PROSITE" id="PS00615">
    <property type="entry name" value="C_TYPE_LECTIN_1"/>
    <property type="match status" value="1"/>
</dbReference>
<evidence type="ECO:0000313" key="16">
    <source>
        <dbReference type="EMBL" id="KAK7473453.1"/>
    </source>
</evidence>
<dbReference type="GO" id="GO:0004222">
    <property type="term" value="F:metalloendopeptidase activity"/>
    <property type="evidence" value="ECO:0007669"/>
    <property type="project" value="UniProtKB-UniRule"/>
</dbReference>
<dbReference type="CDD" id="cd00041">
    <property type="entry name" value="CUB"/>
    <property type="match status" value="1"/>
</dbReference>
<feature type="disulfide bond" evidence="8">
    <location>
        <begin position="786"/>
        <end position="809"/>
    </location>
</feature>
<dbReference type="PROSITE" id="PS50041">
    <property type="entry name" value="C_TYPE_LECTIN_2"/>
    <property type="match status" value="2"/>
</dbReference>
<dbReference type="SUPFAM" id="SSF56436">
    <property type="entry name" value="C-type lectin-like"/>
    <property type="match status" value="2"/>
</dbReference>
<evidence type="ECO:0000256" key="2">
    <source>
        <dbReference type="ARBA" id="ARBA00022670"/>
    </source>
</evidence>
<gene>
    <name evidence="16" type="ORF">BaRGS_00035282</name>
</gene>
<dbReference type="PROSITE" id="PS00021">
    <property type="entry name" value="KRINGLE_1"/>
    <property type="match status" value="1"/>
</dbReference>
<evidence type="ECO:0000259" key="15">
    <source>
        <dbReference type="PROSITE" id="PS51864"/>
    </source>
</evidence>
<dbReference type="Proteomes" id="UP001519460">
    <property type="component" value="Unassembled WGS sequence"/>
</dbReference>
<feature type="domain" description="Peptidase M12A" evidence="15">
    <location>
        <begin position="169"/>
        <end position="361"/>
    </location>
</feature>
<dbReference type="Gene3D" id="2.60.120.290">
    <property type="entry name" value="Spermadhesin, CUB domain"/>
    <property type="match status" value="1"/>
</dbReference>
<dbReference type="SUPFAM" id="SSF57440">
    <property type="entry name" value="Kringle-like"/>
    <property type="match status" value="1"/>
</dbReference>
<dbReference type="InterPro" id="IPR035914">
    <property type="entry name" value="Sperma_CUB_dom_sf"/>
</dbReference>
<dbReference type="InterPro" id="IPR016187">
    <property type="entry name" value="CTDL_fold"/>
</dbReference>
<keyword evidence="4 9" id="KW-0378">Hydrolase</keyword>
<keyword evidence="6 9" id="KW-0482">Metalloprotease</keyword>
<protein>
    <recommendedName>
        <fullName evidence="10">Metalloendopeptidase</fullName>
        <ecNumber evidence="10">3.4.24.-</ecNumber>
    </recommendedName>
</protein>
<evidence type="ECO:0000256" key="6">
    <source>
        <dbReference type="ARBA" id="ARBA00023049"/>
    </source>
</evidence>
<dbReference type="SUPFAM" id="SSF55486">
    <property type="entry name" value="Metalloproteases ('zincins'), catalytic domain"/>
    <property type="match status" value="1"/>
</dbReference>
<sequence>MLALQASAILPRTRGCALKELITNDIELGQNTKYPNKRTVPECHSCTRTVVFVIKERTKQTTKPRLSSSTILLDLSLQLNNTFRDDPDLRYLDGDVFDDDTELDEVHVYLKHGVPVRGKKKAQRDPVQGLIPPADVIDDVLDESAEYSYPKSKKDKKSKKSKSETRKKRSITVDPSNYWPNGIVPYVYDDTMTEDLKKSFYFASELIEKYTCVRFVPWDNETRTSYGIDHDNYLLFMGDSNACNSYVGMIDTGSQQIRCCHAAACVHELGHALGFEHEHINYLSEGWLRINRGLVSNARRYKNYRPESGRVFTPYDLSSPMEYAIQTTNGIPEMTVLFPELAITQNYFYMMGDIATMYQCKERNCSTHMDCYYDGYVTLLDGQCACHCVEGRDPATGCQTLLAHGGSYAFPAPLEGCPSGHSLSSGTLEHFFLATRTYQYKENLLQGELSSGRAEHHFCVSETADNDVKWPRGNYCLMRKGGSCPEGTSHGYIQFDNKPSSGTEYVSTWSGTLPDGTYGEDTRWEFCCRDDSVLSVPMDLPNDQPLALWRNSYYGCQPIKGMNSESHMMVLKNDVTGLAQLSPSGTRPLTWKYASGNMYISYCYYYPIQTGSEGCGGVITLTSTERSATFTSPGYPANYENKLHCVWTIEGPPDSSILLTFSDFDVEGTPNNCEDEVEVNHALIGQNGISYCGQEMYGTIRSVTNKMSVKLITGLFGQTGGFNATVTLALPEEHCFNPADRGASYRGTVSFTRDFQTCLPWSEVTHCPHHPYKHGDYYDGLDGNYCRNPGDGLRPWCYTNATFCQRNYCDVCQLENAYDTEDAAFCQDLLVNESCSDHAVARQYCSRTCADLLPAVDIPTTPCKLDTDCVNNGDCSKHQTLEATCLSDGTWTPMGYVCGACLDGWHAFQETCYKVQYEQLSYSDASTKCSNDYEGDLAEWIGLTLDEQTSQWVWQDGSVAQWTNWRTGEPGNYKCASADEYGEWSDVYCANSIGDWERAFTCPRTVCKDRITDCAAILTSYPNVCDDYPDFAYVMCPSTCALCSDAVPPECPENWTEFEEACYKFNSTTASYANAVSACAAEGAVLSPAKSQNEFFFVFQQLGSASAMWLGANDIATEGTWLWEDGTAIDFNKWKTGEPDNVHNSHTNADCLWVLTTGKWRDAPCNWKRAYVCKKPLA</sequence>
<dbReference type="InterPro" id="IPR018378">
    <property type="entry name" value="C-type_lectin_CS"/>
</dbReference>
<dbReference type="InterPro" id="IPR024079">
    <property type="entry name" value="MetalloPept_cat_dom_sf"/>
</dbReference>
<feature type="disulfide bond" evidence="8">
    <location>
        <begin position="758"/>
        <end position="797"/>
    </location>
</feature>
<keyword evidence="17" id="KW-1185">Reference proteome</keyword>